<keyword evidence="7" id="KW-0732">Signal</keyword>
<evidence type="ECO:0000256" key="1">
    <source>
        <dbReference type="ARBA" id="ARBA00011073"/>
    </source>
</evidence>
<feature type="domain" description="Peptidase S8/S53" evidence="8">
    <location>
        <begin position="143"/>
        <end position="453"/>
    </location>
</feature>
<evidence type="ECO:0000256" key="5">
    <source>
        <dbReference type="PIRSR" id="PIRSR615500-1"/>
    </source>
</evidence>
<accession>A0A4Y8IF77</accession>
<reference evidence="9 10" key="1">
    <citation type="submission" date="2019-03" db="EMBL/GenBank/DDBJ databases">
        <authorList>
            <person name="He R.-H."/>
        </authorList>
    </citation>
    <scope>NUCLEOTIDE SEQUENCE [LARGE SCALE GENOMIC DNA]</scope>
    <source>
        <strain evidence="10">SH 714</strain>
    </source>
</reference>
<comment type="caution">
    <text evidence="9">The sequence shown here is derived from an EMBL/GenBank/DDBJ whole genome shotgun (WGS) entry which is preliminary data.</text>
</comment>
<evidence type="ECO:0000256" key="6">
    <source>
        <dbReference type="PROSITE-ProRule" id="PRU01240"/>
    </source>
</evidence>
<feature type="active site" description="Charge relay system" evidence="5 6">
    <location>
        <position position="202"/>
    </location>
</feature>
<dbReference type="Gene3D" id="3.40.50.200">
    <property type="entry name" value="Peptidase S8/S53 domain"/>
    <property type="match status" value="1"/>
</dbReference>
<evidence type="ECO:0000256" key="3">
    <source>
        <dbReference type="ARBA" id="ARBA00022801"/>
    </source>
</evidence>
<dbReference type="InterPro" id="IPR022398">
    <property type="entry name" value="Peptidase_S8_His-AS"/>
</dbReference>
<feature type="signal peptide" evidence="7">
    <location>
        <begin position="1"/>
        <end position="21"/>
    </location>
</feature>
<dbReference type="PROSITE" id="PS51892">
    <property type="entry name" value="SUBTILASE"/>
    <property type="match status" value="1"/>
</dbReference>
<gene>
    <name evidence="9" type="ORF">E3U55_11320</name>
</gene>
<keyword evidence="4 6" id="KW-0720">Serine protease</keyword>
<comment type="similarity">
    <text evidence="1 6">Belongs to the peptidase S8 family.</text>
</comment>
<dbReference type="PRINTS" id="PR00723">
    <property type="entry name" value="SUBTILISIN"/>
</dbReference>
<dbReference type="InterPro" id="IPR015500">
    <property type="entry name" value="Peptidase_S8_subtilisin-rel"/>
</dbReference>
<feature type="chain" id="PRO_5039035369" evidence="7">
    <location>
        <begin position="22"/>
        <end position="466"/>
    </location>
</feature>
<feature type="active site" description="Charge relay system" evidence="5 6">
    <location>
        <position position="152"/>
    </location>
</feature>
<dbReference type="InterPro" id="IPR050131">
    <property type="entry name" value="Peptidase_S8_subtilisin-like"/>
</dbReference>
<dbReference type="Proteomes" id="UP000297975">
    <property type="component" value="Unassembled WGS sequence"/>
</dbReference>
<name>A0A4Y8IF77_9BACI</name>
<dbReference type="Pfam" id="PF00082">
    <property type="entry name" value="Peptidase_S8"/>
    <property type="match status" value="1"/>
</dbReference>
<dbReference type="OrthoDB" id="9798386at2"/>
<evidence type="ECO:0000256" key="2">
    <source>
        <dbReference type="ARBA" id="ARBA00022670"/>
    </source>
</evidence>
<dbReference type="GO" id="GO:0006508">
    <property type="term" value="P:proteolysis"/>
    <property type="evidence" value="ECO:0007669"/>
    <property type="project" value="UniProtKB-KW"/>
</dbReference>
<proteinExistence type="inferred from homology"/>
<dbReference type="RefSeq" id="WP_134340548.1">
    <property type="nucleotide sequence ID" value="NZ_SOPW01000012.1"/>
</dbReference>
<keyword evidence="3 6" id="KW-0378">Hydrolase</keyword>
<dbReference type="AlphaFoldDB" id="A0A4Y8IF77"/>
<evidence type="ECO:0000313" key="9">
    <source>
        <dbReference type="EMBL" id="TFB18855.1"/>
    </source>
</evidence>
<evidence type="ECO:0000259" key="8">
    <source>
        <dbReference type="Pfam" id="PF00082"/>
    </source>
</evidence>
<dbReference type="PANTHER" id="PTHR43806:SF65">
    <property type="entry name" value="SERINE PROTEASE APRX"/>
    <property type="match status" value="1"/>
</dbReference>
<evidence type="ECO:0000256" key="7">
    <source>
        <dbReference type="SAM" id="SignalP"/>
    </source>
</evidence>
<organism evidence="9 10">
    <name type="scientific">Filobacillus milosensis</name>
    <dbReference type="NCBI Taxonomy" id="94137"/>
    <lineage>
        <taxon>Bacteria</taxon>
        <taxon>Bacillati</taxon>
        <taxon>Bacillota</taxon>
        <taxon>Bacilli</taxon>
        <taxon>Bacillales</taxon>
        <taxon>Bacillaceae</taxon>
        <taxon>Filobacillus</taxon>
    </lineage>
</organism>
<evidence type="ECO:0000313" key="10">
    <source>
        <dbReference type="Proteomes" id="UP000297975"/>
    </source>
</evidence>
<dbReference type="EMBL" id="SOPW01000012">
    <property type="protein sequence ID" value="TFB18855.1"/>
    <property type="molecule type" value="Genomic_DNA"/>
</dbReference>
<feature type="active site" description="Charge relay system" evidence="5 6">
    <location>
        <position position="406"/>
    </location>
</feature>
<keyword evidence="10" id="KW-1185">Reference proteome</keyword>
<dbReference type="InterPro" id="IPR023828">
    <property type="entry name" value="Peptidase_S8_Ser-AS"/>
</dbReference>
<keyword evidence="2 6" id="KW-0645">Protease</keyword>
<dbReference type="GO" id="GO:0004252">
    <property type="term" value="F:serine-type endopeptidase activity"/>
    <property type="evidence" value="ECO:0007669"/>
    <property type="project" value="UniProtKB-UniRule"/>
</dbReference>
<dbReference type="PANTHER" id="PTHR43806">
    <property type="entry name" value="PEPTIDASE S8"/>
    <property type="match status" value="1"/>
</dbReference>
<dbReference type="PROSITE" id="PS00137">
    <property type="entry name" value="SUBTILASE_HIS"/>
    <property type="match status" value="1"/>
</dbReference>
<evidence type="ECO:0000256" key="4">
    <source>
        <dbReference type="ARBA" id="ARBA00022825"/>
    </source>
</evidence>
<dbReference type="PROSITE" id="PS00138">
    <property type="entry name" value="SUBTILASE_SER"/>
    <property type="match status" value="1"/>
</dbReference>
<sequence>MKKILSTATILVLLLSLGFQNVSQISASQESKLGPHLQEILQETEASLQVIVSFHETTYKERESLLEEYLFSNGIIFHEFPLAGLIATPEQIESLNEDDQVRSIVYNKTLEYENTEATEFTGVNDVRTDSNLQEYNNGLPITGKGVGVVINDSGVDGTHADLEYDSHLVQNVLGATNLNAVSELLPVTYIEDVPATDNNSGHGTHVAGIVGATGEKSGGKHEGVAPGADLIGYGSGAGVAILDILGAFEYALVNQHDYNIRVITNSWGDTSDAGTPFDPDHPVNVATKALYDRGILTVFSAGNSGPEEGTISGNYKKAPWVVTVAAGTKTGELTDFSSRGIENQGGTVIVDGETWNWQDQPTVTAPGYKIISTRVISPLPLLATADDLELIDPAYVPYYTTMSGTSMAAPHVAGIAALLFETDPTLTPLEVKEILMNTATPMDDYETFEVGAGYVNAYEAVKKASK</sequence>
<dbReference type="InterPro" id="IPR036852">
    <property type="entry name" value="Peptidase_S8/S53_dom_sf"/>
</dbReference>
<dbReference type="SUPFAM" id="SSF52743">
    <property type="entry name" value="Subtilisin-like"/>
    <property type="match status" value="1"/>
</dbReference>
<protein>
    <submittedName>
        <fullName evidence="9">Peptidase S8</fullName>
    </submittedName>
</protein>
<dbReference type="InterPro" id="IPR000209">
    <property type="entry name" value="Peptidase_S8/S53_dom"/>
</dbReference>